<organism evidence="3 4">
    <name type="scientific">Sodalis ligni</name>
    <dbReference type="NCBI Taxonomy" id="2697027"/>
    <lineage>
        <taxon>Bacteria</taxon>
        <taxon>Pseudomonadati</taxon>
        <taxon>Pseudomonadota</taxon>
        <taxon>Gammaproteobacteria</taxon>
        <taxon>Enterobacterales</taxon>
        <taxon>Bruguierivoracaceae</taxon>
        <taxon>Sodalis</taxon>
    </lineage>
</organism>
<dbReference type="PANTHER" id="PTHR33215">
    <property type="entry name" value="PROTEIN DISTAL ANTENNA"/>
    <property type="match status" value="1"/>
</dbReference>
<dbReference type="Pfam" id="PF01527">
    <property type="entry name" value="HTH_Tnp_1"/>
    <property type="match status" value="1"/>
</dbReference>
<dbReference type="PANTHER" id="PTHR33215:SF12">
    <property type="entry name" value="TRANSPOSASE INSN FOR INSERTION SEQUENCE ELEMENT IS911A-RELATED"/>
    <property type="match status" value="1"/>
</dbReference>
<name>A0A4R1NH09_9GAMM</name>
<comment type="similarity">
    <text evidence="1">Belongs to the transposase 8 family.</text>
</comment>
<accession>A0A4R1NH09</accession>
<dbReference type="Proteomes" id="UP000294555">
    <property type="component" value="Unassembled WGS sequence"/>
</dbReference>
<evidence type="ECO:0000256" key="1">
    <source>
        <dbReference type="ARBA" id="ARBA00009964"/>
    </source>
</evidence>
<dbReference type="GO" id="GO:0003677">
    <property type="term" value="F:DNA binding"/>
    <property type="evidence" value="ECO:0007669"/>
    <property type="project" value="InterPro"/>
</dbReference>
<feature type="coiled-coil region" evidence="2">
    <location>
        <begin position="63"/>
        <end position="90"/>
    </location>
</feature>
<evidence type="ECO:0000256" key="2">
    <source>
        <dbReference type="SAM" id="Coils"/>
    </source>
</evidence>
<dbReference type="SUPFAM" id="SSF46689">
    <property type="entry name" value="Homeodomain-like"/>
    <property type="match status" value="1"/>
</dbReference>
<keyword evidence="2" id="KW-0175">Coiled coil</keyword>
<dbReference type="InterPro" id="IPR009057">
    <property type="entry name" value="Homeodomain-like_sf"/>
</dbReference>
<dbReference type="EMBL" id="SJOI01000001">
    <property type="protein sequence ID" value="TCL06269.1"/>
    <property type="molecule type" value="Genomic_DNA"/>
</dbReference>
<evidence type="ECO:0000313" key="4">
    <source>
        <dbReference type="Proteomes" id="UP000294555"/>
    </source>
</evidence>
<dbReference type="AlphaFoldDB" id="A0A4R1NH09"/>
<comment type="caution">
    <text evidence="3">The sequence shown here is derived from an EMBL/GenBank/DDBJ whole genome shotgun (WGS) entry which is preliminary data.</text>
</comment>
<keyword evidence="4" id="KW-1185">Reference proteome</keyword>
<dbReference type="InterPro" id="IPR051839">
    <property type="entry name" value="RD_transcriptional_regulator"/>
</dbReference>
<proteinExistence type="inferred from homology"/>
<protein>
    <submittedName>
        <fullName evidence="3">Transposase-like protein</fullName>
    </submittedName>
</protein>
<sequence length="189" mass="21241">MIGRTKRTFSVEFKLEAARLILDRHHSVVDAAKALNAGISTMGKWVRQLNAERKGLSPNAFPITLEQIEIRELKKRLQHIEMENEILKKATALLMSYSLNNFRSSRNSERVIPLPLCATCLGFTAAATKYWRNRPGEPDAEHVALPSLVWCGDVTYLRTGACRAYLAVVTDLFAFACFAPFRSLPSDDN</sequence>
<dbReference type="GO" id="GO:0004803">
    <property type="term" value="F:transposase activity"/>
    <property type="evidence" value="ECO:0007669"/>
    <property type="project" value="InterPro"/>
</dbReference>
<reference evidence="3 4" key="1">
    <citation type="submission" date="2019-02" db="EMBL/GenBank/DDBJ databases">
        <title>Investigation of anaerobic lignin degradation for improved lignocellulosic biofuels.</title>
        <authorList>
            <person name="Deangelis K."/>
        </authorList>
    </citation>
    <scope>NUCLEOTIDE SEQUENCE [LARGE SCALE GENOMIC DNA]</scope>
    <source>
        <strain evidence="3 4">159R</strain>
    </source>
</reference>
<gene>
    <name evidence="3" type="ORF">EZJ58_4507</name>
</gene>
<dbReference type="InterPro" id="IPR002514">
    <property type="entry name" value="Transposase_8"/>
</dbReference>
<dbReference type="GO" id="GO:0006313">
    <property type="term" value="P:DNA transposition"/>
    <property type="evidence" value="ECO:0007669"/>
    <property type="project" value="InterPro"/>
</dbReference>
<evidence type="ECO:0000313" key="3">
    <source>
        <dbReference type="EMBL" id="TCL06269.1"/>
    </source>
</evidence>